<dbReference type="RefSeq" id="WP_006005449.1">
    <property type="nucleotide sequence ID" value="NZ_BAET01000018.1"/>
</dbReference>
<dbReference type="Proteomes" id="UP000053586">
    <property type="component" value="Unassembled WGS sequence"/>
</dbReference>
<keyword evidence="1" id="KW-0732">Signal</keyword>
<reference evidence="2 3" key="1">
    <citation type="journal article" date="2012" name="J. Bacteriol.">
        <title>Genome sequence of proteorhodopsin-containing sea ice bacterium Glaciecola punicea ACAM 611T.</title>
        <authorList>
            <person name="Qin Q.-L."/>
            <person name="Xie B.-B."/>
            <person name="Shu Y.-L."/>
            <person name="Rong J.-C."/>
            <person name="Zhao D.-L."/>
            <person name="Zhang X.-Y."/>
            <person name="Chen X.-L."/>
            <person name="Zhou B.-C."/>
            <person name="Zhanga Y.-Z."/>
        </authorList>
    </citation>
    <scope>NUCLEOTIDE SEQUENCE [LARGE SCALE GENOMIC DNA]</scope>
    <source>
        <strain evidence="2 3">ACAM 611</strain>
    </source>
</reference>
<name>H5TC60_9ALTE</name>
<dbReference type="AlphaFoldDB" id="H5TC60"/>
<dbReference type="EMBL" id="BAET01000018">
    <property type="protein sequence ID" value="GAB55887.1"/>
    <property type="molecule type" value="Genomic_DNA"/>
</dbReference>
<reference evidence="2 3" key="2">
    <citation type="journal article" date="2017" name="Antonie Van Leeuwenhoek">
        <title>Rhizobium rhizosphaerae sp. nov., a novel species isolated from rice rhizosphere.</title>
        <authorList>
            <person name="Zhao J.J."/>
            <person name="Zhang J."/>
            <person name="Zhang R.J."/>
            <person name="Zhang C.W."/>
            <person name="Yin H.Q."/>
            <person name="Zhang X.X."/>
        </authorList>
    </citation>
    <scope>NUCLEOTIDE SEQUENCE [LARGE SCALE GENOMIC DNA]</scope>
    <source>
        <strain evidence="2 3">ACAM 611</strain>
    </source>
</reference>
<organism evidence="2 3">
    <name type="scientific">Glaciecola punicea ACAM 611</name>
    <dbReference type="NCBI Taxonomy" id="1121923"/>
    <lineage>
        <taxon>Bacteria</taxon>
        <taxon>Pseudomonadati</taxon>
        <taxon>Pseudomonadota</taxon>
        <taxon>Gammaproteobacteria</taxon>
        <taxon>Alteromonadales</taxon>
        <taxon>Alteromonadaceae</taxon>
        <taxon>Glaciecola</taxon>
    </lineage>
</organism>
<evidence type="ECO:0000256" key="1">
    <source>
        <dbReference type="SAM" id="SignalP"/>
    </source>
</evidence>
<dbReference type="STRING" id="56804.BAE46_07400"/>
<protein>
    <submittedName>
        <fullName evidence="2">Uncharacterized protein</fullName>
    </submittedName>
</protein>
<feature type="chain" id="PRO_5003598980" evidence="1">
    <location>
        <begin position="22"/>
        <end position="128"/>
    </location>
</feature>
<accession>H5TC60</accession>
<gene>
    <name evidence="2" type="ORF">GPUN_1771</name>
</gene>
<proteinExistence type="predicted"/>
<evidence type="ECO:0000313" key="2">
    <source>
        <dbReference type="EMBL" id="GAB55887.1"/>
    </source>
</evidence>
<keyword evidence="3" id="KW-1185">Reference proteome</keyword>
<sequence>MKKSLICFALAASIASVSLQAQERTGEESAFRSADGSLKEEAIAAAATALTVAAAIISNGNASAPARIVDPTTPPAPTPPTCNGDDALVDGVCIGNTVTTTVTGTGTGTNTGTVAVTVPVTFTYAPTN</sequence>
<feature type="signal peptide" evidence="1">
    <location>
        <begin position="1"/>
        <end position="21"/>
    </location>
</feature>
<dbReference type="eggNOG" id="ENOG503376S">
    <property type="taxonomic scope" value="Bacteria"/>
</dbReference>
<comment type="caution">
    <text evidence="2">The sequence shown here is derived from an EMBL/GenBank/DDBJ whole genome shotgun (WGS) entry which is preliminary data.</text>
</comment>
<evidence type="ECO:0000313" key="3">
    <source>
        <dbReference type="Proteomes" id="UP000053586"/>
    </source>
</evidence>